<keyword evidence="3" id="KW-1185">Reference proteome</keyword>
<sequence>MQLSKEQDINIPELINLSHKQPAHIPTEHLLFTFLQAWVQATLRGAVAKLTWVLEMLRGIVARQTRKHKKKERRQTRKLKKERVGKHAAKKQAQCSLECPSFLWQGIG</sequence>
<dbReference type="Proteomes" id="UP000822688">
    <property type="component" value="Chromosome 2"/>
</dbReference>
<name>A0A8T0IVD8_CERPU</name>
<dbReference type="AlphaFoldDB" id="A0A8T0IVD8"/>
<reference evidence="2" key="1">
    <citation type="submission" date="2020-06" db="EMBL/GenBank/DDBJ databases">
        <title>WGS assembly of Ceratodon purpureus strain R40.</title>
        <authorList>
            <person name="Carey S.B."/>
            <person name="Jenkins J."/>
            <person name="Shu S."/>
            <person name="Lovell J.T."/>
            <person name="Sreedasyam A."/>
            <person name="Maumus F."/>
            <person name="Tiley G.P."/>
            <person name="Fernandez-Pozo N."/>
            <person name="Barry K."/>
            <person name="Chen C."/>
            <person name="Wang M."/>
            <person name="Lipzen A."/>
            <person name="Daum C."/>
            <person name="Saski C.A."/>
            <person name="Payton A.C."/>
            <person name="Mcbreen J.C."/>
            <person name="Conrad R.E."/>
            <person name="Kollar L.M."/>
            <person name="Olsson S."/>
            <person name="Huttunen S."/>
            <person name="Landis J.B."/>
            <person name="Wickett N.J."/>
            <person name="Johnson M.G."/>
            <person name="Rensing S.A."/>
            <person name="Grimwood J."/>
            <person name="Schmutz J."/>
            <person name="Mcdaniel S.F."/>
        </authorList>
    </citation>
    <scope>NUCLEOTIDE SEQUENCE</scope>
    <source>
        <strain evidence="2">R40</strain>
    </source>
</reference>
<organism evidence="2 3">
    <name type="scientific">Ceratodon purpureus</name>
    <name type="common">Fire moss</name>
    <name type="synonym">Dicranum purpureum</name>
    <dbReference type="NCBI Taxonomy" id="3225"/>
    <lineage>
        <taxon>Eukaryota</taxon>
        <taxon>Viridiplantae</taxon>
        <taxon>Streptophyta</taxon>
        <taxon>Embryophyta</taxon>
        <taxon>Bryophyta</taxon>
        <taxon>Bryophytina</taxon>
        <taxon>Bryopsida</taxon>
        <taxon>Dicranidae</taxon>
        <taxon>Pseudoditrichales</taxon>
        <taxon>Ditrichaceae</taxon>
        <taxon>Ceratodon</taxon>
    </lineage>
</organism>
<accession>A0A8T0IVD8</accession>
<protein>
    <submittedName>
        <fullName evidence="2">Uncharacterized protein</fullName>
    </submittedName>
</protein>
<evidence type="ECO:0000313" key="2">
    <source>
        <dbReference type="EMBL" id="KAG0587092.1"/>
    </source>
</evidence>
<evidence type="ECO:0000313" key="3">
    <source>
        <dbReference type="Proteomes" id="UP000822688"/>
    </source>
</evidence>
<dbReference type="EMBL" id="CM026422">
    <property type="protein sequence ID" value="KAG0587092.1"/>
    <property type="molecule type" value="Genomic_DNA"/>
</dbReference>
<proteinExistence type="predicted"/>
<evidence type="ECO:0000256" key="1">
    <source>
        <dbReference type="SAM" id="MobiDB-lite"/>
    </source>
</evidence>
<feature type="region of interest" description="Disordered" evidence="1">
    <location>
        <begin position="65"/>
        <end position="87"/>
    </location>
</feature>
<gene>
    <name evidence="2" type="ORF">KC19_2G140200</name>
</gene>
<comment type="caution">
    <text evidence="2">The sequence shown here is derived from an EMBL/GenBank/DDBJ whole genome shotgun (WGS) entry which is preliminary data.</text>
</comment>